<comment type="caution">
    <text evidence="12">The sequence shown here is derived from an EMBL/GenBank/DDBJ whole genome shotgun (WGS) entry which is preliminary data.</text>
</comment>
<dbReference type="Gene3D" id="3.40.120.10">
    <property type="entry name" value="Alpha-D-Glucose-1,6-Bisphosphate, subunit A, domain 3"/>
    <property type="match status" value="3"/>
</dbReference>
<evidence type="ECO:0000259" key="8">
    <source>
        <dbReference type="Pfam" id="PF00408"/>
    </source>
</evidence>
<keyword evidence="5 7" id="KW-0460">Magnesium</keyword>
<dbReference type="SUPFAM" id="SSF55957">
    <property type="entry name" value="Phosphoglucomutase, C-terminal domain"/>
    <property type="match status" value="1"/>
</dbReference>
<accession>A0ABT6EYM3</accession>
<dbReference type="InterPro" id="IPR005844">
    <property type="entry name" value="A-D-PHexomutase_a/b/a-I"/>
</dbReference>
<comment type="cofactor">
    <cofactor evidence="1">
        <name>Mg(2+)</name>
        <dbReference type="ChEBI" id="CHEBI:18420"/>
    </cofactor>
</comment>
<evidence type="ECO:0000256" key="2">
    <source>
        <dbReference type="ARBA" id="ARBA00010231"/>
    </source>
</evidence>
<dbReference type="PROSITE" id="PS00710">
    <property type="entry name" value="PGM_PMM"/>
    <property type="match status" value="1"/>
</dbReference>
<dbReference type="SUPFAM" id="SSF53738">
    <property type="entry name" value="Phosphoglucomutase, first 3 domains"/>
    <property type="match status" value="3"/>
</dbReference>
<keyword evidence="13" id="KW-1185">Reference proteome</keyword>
<reference evidence="12" key="2">
    <citation type="submission" date="2022-01" db="EMBL/GenBank/DDBJ databases">
        <authorList>
            <person name="Zivanovic Y."/>
            <person name="Moreira D."/>
            <person name="Lopez-Garcia P."/>
        </authorList>
    </citation>
    <scope>NUCLEOTIDE SEQUENCE</scope>
    <source>
        <strain evidence="12">G9</strain>
    </source>
</reference>
<evidence type="ECO:0000256" key="4">
    <source>
        <dbReference type="ARBA" id="ARBA00022723"/>
    </source>
</evidence>
<dbReference type="PRINTS" id="PR00509">
    <property type="entry name" value="PGMPMM"/>
</dbReference>
<organism evidence="12 13">
    <name type="scientific">Candidatus Synechococcus calcipolaris G9</name>
    <dbReference type="NCBI Taxonomy" id="1497997"/>
    <lineage>
        <taxon>Bacteria</taxon>
        <taxon>Bacillati</taxon>
        <taxon>Cyanobacteriota</taxon>
        <taxon>Cyanophyceae</taxon>
        <taxon>Synechococcales</taxon>
        <taxon>Synechococcaceae</taxon>
        <taxon>Synechococcus</taxon>
    </lineage>
</organism>
<evidence type="ECO:0000259" key="10">
    <source>
        <dbReference type="Pfam" id="PF02879"/>
    </source>
</evidence>
<evidence type="ECO:0000259" key="11">
    <source>
        <dbReference type="Pfam" id="PF02880"/>
    </source>
</evidence>
<dbReference type="CDD" id="cd05800">
    <property type="entry name" value="PGM_like2"/>
    <property type="match status" value="1"/>
</dbReference>
<dbReference type="Gene3D" id="3.30.310.50">
    <property type="entry name" value="Alpha-D-phosphohexomutase, C-terminal domain"/>
    <property type="match status" value="1"/>
</dbReference>
<dbReference type="InterPro" id="IPR005846">
    <property type="entry name" value="A-D-PHexomutase_a/b/a-III"/>
</dbReference>
<comment type="similarity">
    <text evidence="2 7">Belongs to the phosphohexose mutase family.</text>
</comment>
<gene>
    <name evidence="12" type="ORF">L3556_06675</name>
</gene>
<evidence type="ECO:0000256" key="7">
    <source>
        <dbReference type="RuleBase" id="RU004326"/>
    </source>
</evidence>
<proteinExistence type="inferred from homology"/>
<dbReference type="InterPro" id="IPR005845">
    <property type="entry name" value="A-D-PHexomutase_a/b/a-II"/>
</dbReference>
<dbReference type="InterPro" id="IPR005841">
    <property type="entry name" value="Alpha-D-phosphohexomutase_SF"/>
</dbReference>
<evidence type="ECO:0000313" key="12">
    <source>
        <dbReference type="EMBL" id="MDG2990619.1"/>
    </source>
</evidence>
<keyword evidence="4 7" id="KW-0479">Metal-binding</keyword>
<protein>
    <submittedName>
        <fullName evidence="12">Phosphoglucomutase/phosphomannomutase family protein</fullName>
    </submittedName>
</protein>
<sequence>MFWQGIHENSPIRFGTDGWRGVIGAEFTFPRLIRGAQAAAQVLEATYGIPGQPRRIMVGFDLRFLAEEFAQAVAHTLEAQGFDVFLAQGPAPTPALSWAATEYQALGSLVITASHNPGIYSGLKVKGAFGGSVGAAVTQDIEALANGPLEQLERGTSRQTSGFCETFDPWRGYCKALKQKVDLGAIQGAIASGQLQVYADVMHGAAQSGLGRLLDCPIQELNANRDPLFAGGAPEPIGRYLAKSQDILRTAGQGFAGQTICLVFDGDGDRISAIDGQGQLFTAQELIPILIDHLVQEHNQRGMVIKSLSASSLIGKIAALHHLPVIETPIGFKHIGDRMMVGDPVLLGGEESGGIGYGNHIPERDALLSGLYLLEALVKSGHSLSEYYQMIQEKTKFTAHYGRVDLPLASLEVKGRLERSLATEPPDAILGTTVQDCQTFDGYKFYLGDRGWLLIRFSGTEPLLRIYCEAPTAELVDQTLTWGKNWAEAI</sequence>
<name>A0ABT6EYM3_9SYNE</name>
<reference evidence="12" key="1">
    <citation type="journal article" date="2022" name="Genome Biol. Evol.">
        <title>A New Gene Family Diagnostic for Intracellular Biomineralization of Amorphous Ca Carbonates by Cyanobacteria.</title>
        <authorList>
            <person name="Benzerara K."/>
            <person name="Duprat E."/>
            <person name="Bitard-Feildel T."/>
            <person name="Caumes G."/>
            <person name="Cassier-Chauvat C."/>
            <person name="Chauvat F."/>
            <person name="Dezi M."/>
            <person name="Diop S.I."/>
            <person name="Gaschignard G."/>
            <person name="Gorgen S."/>
            <person name="Gugger M."/>
            <person name="Lopez-Garcia P."/>
            <person name="Millet M."/>
            <person name="Skouri-Panet F."/>
            <person name="Moreira D."/>
            <person name="Callebaut I."/>
        </authorList>
    </citation>
    <scope>NUCLEOTIDE SEQUENCE</scope>
    <source>
        <strain evidence="12">G9</strain>
    </source>
</reference>
<evidence type="ECO:0000313" key="13">
    <source>
        <dbReference type="Proteomes" id="UP001154265"/>
    </source>
</evidence>
<feature type="domain" description="Alpha-D-phosphohexomutase alpha/beta/alpha" evidence="10">
    <location>
        <begin position="172"/>
        <end position="278"/>
    </location>
</feature>
<dbReference type="Pfam" id="PF02879">
    <property type="entry name" value="PGM_PMM_II"/>
    <property type="match status" value="1"/>
</dbReference>
<dbReference type="InterPro" id="IPR005843">
    <property type="entry name" value="A-D-PHexomutase_C"/>
</dbReference>
<dbReference type="EMBL" id="JAKKUT010000002">
    <property type="protein sequence ID" value="MDG2990619.1"/>
    <property type="molecule type" value="Genomic_DNA"/>
</dbReference>
<dbReference type="Pfam" id="PF00408">
    <property type="entry name" value="PGM_PMM_IV"/>
    <property type="match status" value="1"/>
</dbReference>
<feature type="domain" description="Alpha-D-phosphohexomutase alpha/beta/alpha" evidence="11">
    <location>
        <begin position="285"/>
        <end position="391"/>
    </location>
</feature>
<dbReference type="PANTHER" id="PTHR45745">
    <property type="entry name" value="PHOSPHOMANNOMUTASE 45A"/>
    <property type="match status" value="1"/>
</dbReference>
<evidence type="ECO:0000259" key="9">
    <source>
        <dbReference type="Pfam" id="PF02878"/>
    </source>
</evidence>
<feature type="domain" description="Alpha-D-phosphohexomutase C-terminal" evidence="8">
    <location>
        <begin position="440"/>
        <end position="478"/>
    </location>
</feature>
<dbReference type="RefSeq" id="WP_277866525.1">
    <property type="nucleotide sequence ID" value="NZ_JAKKUT010000002.1"/>
</dbReference>
<dbReference type="InterPro" id="IPR016055">
    <property type="entry name" value="A-D-PHexomutase_a/b/a-I/II/III"/>
</dbReference>
<keyword evidence="6" id="KW-0413">Isomerase</keyword>
<evidence type="ECO:0000256" key="3">
    <source>
        <dbReference type="ARBA" id="ARBA00022553"/>
    </source>
</evidence>
<dbReference type="PANTHER" id="PTHR45745:SF1">
    <property type="entry name" value="PHOSPHOGLUCOMUTASE 2B-RELATED"/>
    <property type="match status" value="1"/>
</dbReference>
<dbReference type="InterPro" id="IPR016066">
    <property type="entry name" value="A-D-PHexomutase_CS"/>
</dbReference>
<dbReference type="InterPro" id="IPR036900">
    <property type="entry name" value="A-D-PHexomutase_C_sf"/>
</dbReference>
<evidence type="ECO:0000256" key="1">
    <source>
        <dbReference type="ARBA" id="ARBA00001946"/>
    </source>
</evidence>
<evidence type="ECO:0000256" key="6">
    <source>
        <dbReference type="ARBA" id="ARBA00023235"/>
    </source>
</evidence>
<evidence type="ECO:0000256" key="5">
    <source>
        <dbReference type="ARBA" id="ARBA00022842"/>
    </source>
</evidence>
<dbReference type="Pfam" id="PF02878">
    <property type="entry name" value="PGM_PMM_I"/>
    <property type="match status" value="1"/>
</dbReference>
<dbReference type="Pfam" id="PF02880">
    <property type="entry name" value="PGM_PMM_III"/>
    <property type="match status" value="1"/>
</dbReference>
<keyword evidence="3" id="KW-0597">Phosphoprotein</keyword>
<feature type="domain" description="Alpha-D-phosphohexomutase alpha/beta/alpha" evidence="9">
    <location>
        <begin position="13"/>
        <end position="146"/>
    </location>
</feature>
<dbReference type="Proteomes" id="UP001154265">
    <property type="component" value="Unassembled WGS sequence"/>
</dbReference>